<dbReference type="GO" id="GO:0031429">
    <property type="term" value="C:box H/ACA snoRNP complex"/>
    <property type="evidence" value="ECO:0007669"/>
    <property type="project" value="EnsemblFungi"/>
</dbReference>
<dbReference type="OrthoDB" id="447290at2759"/>
<dbReference type="GO" id="GO:0003723">
    <property type="term" value="F:RNA binding"/>
    <property type="evidence" value="ECO:0007669"/>
    <property type="project" value="InterPro"/>
</dbReference>
<dbReference type="PIRSF" id="PIRSF037016">
    <property type="entry name" value="Pseudouridin_synth_euk_prd"/>
    <property type="match status" value="1"/>
</dbReference>
<dbReference type="InterPro" id="IPR020103">
    <property type="entry name" value="PsdUridine_synth_cat_dom_sf"/>
</dbReference>
<dbReference type="Gene3D" id="3.30.2350.20">
    <property type="entry name" value="TruD, catalytic domain"/>
    <property type="match status" value="2"/>
</dbReference>
<evidence type="ECO:0000259" key="4">
    <source>
        <dbReference type="PROSITE" id="PS50984"/>
    </source>
</evidence>
<dbReference type="GO" id="GO:0031120">
    <property type="term" value="P:snRNA pseudouridine synthesis"/>
    <property type="evidence" value="ECO:0007669"/>
    <property type="project" value="EnsemblFungi"/>
</dbReference>
<evidence type="ECO:0000313" key="6">
    <source>
        <dbReference type="Proteomes" id="UP000190274"/>
    </source>
</evidence>
<keyword evidence="2" id="KW-0413">Isomerase</keyword>
<dbReference type="GO" id="GO:0000455">
    <property type="term" value="P:enzyme-directed rRNA pseudouridine synthesis"/>
    <property type="evidence" value="ECO:0007669"/>
    <property type="project" value="EnsemblFungi"/>
</dbReference>
<dbReference type="PANTHER" id="PTHR13326">
    <property type="entry name" value="TRNA PSEUDOURIDINE SYNTHASE D"/>
    <property type="match status" value="1"/>
</dbReference>
<dbReference type="GO" id="GO:0031119">
    <property type="term" value="P:tRNA pseudouridine synthesis"/>
    <property type="evidence" value="ECO:0007669"/>
    <property type="project" value="EnsemblFungi"/>
</dbReference>
<dbReference type="FunFam" id="3.30.2350.20:FF:000011">
    <property type="entry name" value="Pseudouridine synthase"/>
    <property type="match status" value="1"/>
</dbReference>
<evidence type="ECO:0000256" key="2">
    <source>
        <dbReference type="ARBA" id="ARBA00023235"/>
    </source>
</evidence>
<dbReference type="CDD" id="cd02576">
    <property type="entry name" value="PseudoU_synth_ScPUS7"/>
    <property type="match status" value="1"/>
</dbReference>
<comment type="similarity">
    <text evidence="1">Belongs to the pseudouridine synthase TruD family.</text>
</comment>
<keyword evidence="6" id="KW-1185">Reference proteome</keyword>
<dbReference type="EMBL" id="LT598459">
    <property type="protein sequence ID" value="SCU82641.1"/>
    <property type="molecule type" value="Genomic_DNA"/>
</dbReference>
<dbReference type="GO" id="GO:1990481">
    <property type="term" value="P:mRNA pseudouridine synthesis"/>
    <property type="evidence" value="ECO:0007669"/>
    <property type="project" value="EnsemblFungi"/>
</dbReference>
<feature type="compositionally biased region" description="Polar residues" evidence="3">
    <location>
        <begin position="41"/>
        <end position="54"/>
    </location>
</feature>
<dbReference type="InterPro" id="IPR042214">
    <property type="entry name" value="TruD_catalytic"/>
</dbReference>
<gene>
    <name evidence="5" type="ORF">LADA_0C06986G</name>
</gene>
<evidence type="ECO:0000256" key="3">
    <source>
        <dbReference type="SAM" id="MobiDB-lite"/>
    </source>
</evidence>
<dbReference type="InterPro" id="IPR001656">
    <property type="entry name" value="PsdUridine_synth_TruD"/>
</dbReference>
<dbReference type="NCBIfam" id="TIGR00094">
    <property type="entry name" value="tRNA_TruD_broad"/>
    <property type="match status" value="1"/>
</dbReference>
<evidence type="ECO:0000313" key="5">
    <source>
        <dbReference type="EMBL" id="SCU82641.1"/>
    </source>
</evidence>
<feature type="region of interest" description="Disordered" evidence="3">
    <location>
        <begin position="1"/>
        <end position="71"/>
    </location>
</feature>
<dbReference type="GO" id="GO:0005737">
    <property type="term" value="C:cytoplasm"/>
    <property type="evidence" value="ECO:0007669"/>
    <property type="project" value="EnsemblFungi"/>
</dbReference>
<feature type="compositionally biased region" description="Basic and acidic residues" evidence="3">
    <location>
        <begin position="1"/>
        <end position="14"/>
    </location>
</feature>
<dbReference type="Proteomes" id="UP000190274">
    <property type="component" value="Chromosome C"/>
</dbReference>
<accession>A0A1G4IZC7</accession>
<dbReference type="PANTHER" id="PTHR13326:SF21">
    <property type="entry name" value="PSEUDOURIDYLATE SYNTHASE PUS7L"/>
    <property type="match status" value="1"/>
</dbReference>
<organism evidence="5 6">
    <name type="scientific">Lachancea dasiensis</name>
    <dbReference type="NCBI Taxonomy" id="1072105"/>
    <lineage>
        <taxon>Eukaryota</taxon>
        <taxon>Fungi</taxon>
        <taxon>Dikarya</taxon>
        <taxon>Ascomycota</taxon>
        <taxon>Saccharomycotina</taxon>
        <taxon>Saccharomycetes</taxon>
        <taxon>Saccharomycetales</taxon>
        <taxon>Saccharomycetaceae</taxon>
        <taxon>Lachancea</taxon>
    </lineage>
</organism>
<dbReference type="STRING" id="1266660.A0A1G4IZC7"/>
<dbReference type="Pfam" id="PF01142">
    <property type="entry name" value="TruD"/>
    <property type="match status" value="1"/>
</dbReference>
<dbReference type="AlphaFoldDB" id="A0A1G4IZC7"/>
<dbReference type="InterPro" id="IPR011760">
    <property type="entry name" value="PsdUridine_synth_TruD_insert"/>
</dbReference>
<feature type="domain" description="TRUD" evidence="4">
    <location>
        <begin position="353"/>
        <end position="603"/>
    </location>
</feature>
<name>A0A1G4IZC7_9SACH</name>
<dbReference type="GO" id="GO:0009982">
    <property type="term" value="F:pseudouridine synthase activity"/>
    <property type="evidence" value="ECO:0007669"/>
    <property type="project" value="EnsemblFungi"/>
</dbReference>
<evidence type="ECO:0000256" key="1">
    <source>
        <dbReference type="ARBA" id="ARBA00007953"/>
    </source>
</evidence>
<proteinExistence type="inferred from homology"/>
<reference evidence="6" key="1">
    <citation type="submission" date="2016-03" db="EMBL/GenBank/DDBJ databases">
        <authorList>
            <person name="Devillers H."/>
        </authorList>
    </citation>
    <scope>NUCLEOTIDE SEQUENCE [LARGE SCALE GENOMIC DNA]</scope>
</reference>
<dbReference type="SUPFAM" id="SSF55120">
    <property type="entry name" value="Pseudouridine synthase"/>
    <property type="match status" value="1"/>
</dbReference>
<dbReference type="PROSITE" id="PS50984">
    <property type="entry name" value="TRUD"/>
    <property type="match status" value="1"/>
</dbReference>
<protein>
    <submittedName>
        <fullName evidence="5">LADA_0C06986g1_1</fullName>
    </submittedName>
</protein>
<sequence length="695" mass="78619">MAELEDKKRDRSTPTEEVASSGPSDTSEGQHKDKKAKLALSDSNGAESSTSITESDVGITKHLSPGLPGFSGQIKQRYTDFMVNEIDKQGSVVHLTDRGFKMPKPPKKTRDEEAEEEKLEIEKRRSFRVGDEVRAELVEVLGESDVAKIEDVYRNVTKMETERSFGDKVQRTKLHQLLRSAFNNQLESVTSPDNTFLIALANRKSRVSKKDLVERTKDANGVENWGYGPSKNFVHFTTYKENKDTMDVANLLAKYLRLPTRLIRYAGTKDRRAITCQRMSISKIGVERLNSLNKVLKGVVLGGFKFEDESLSLGDLKGNEFTIAIRDVKLSSDCTVPLEKVLEEGCSFIKEHGFINYFGMQRFGTFSVSTHEIGKWILLEDWKKVVDLILAEQENVLPISKEARRIWSDHQDAEAALKKMPRQCVAENAILNALAEQSRINSPSFDYYQAVNKIPRNLRTMYGHAYQSYVWNAIASKRIDLFGLKVVAGDLVLDDKGNTSSACEKEVANPDLDDDEAEFAEDLRQADFVRARPVTQEEVDSGKFCMKDIVLPTPGFDIVYPCNETLRQLYVEVMAKDGLDPFNMKRKNRDFSLAGSYRNVIHTPENLEFKVLHYSSPTQQLVNTDLEILNNQRGKENGQRFMKEKLNRFPDDKGGDNTAVILTFTLGVSAYATMMLRELMKVETSRRGDMCDVKA</sequence>